<organism evidence="3 4">
    <name type="scientific">Eumeta variegata</name>
    <name type="common">Bagworm moth</name>
    <name type="synonym">Eumeta japonica</name>
    <dbReference type="NCBI Taxonomy" id="151549"/>
    <lineage>
        <taxon>Eukaryota</taxon>
        <taxon>Metazoa</taxon>
        <taxon>Ecdysozoa</taxon>
        <taxon>Arthropoda</taxon>
        <taxon>Hexapoda</taxon>
        <taxon>Insecta</taxon>
        <taxon>Pterygota</taxon>
        <taxon>Neoptera</taxon>
        <taxon>Endopterygota</taxon>
        <taxon>Lepidoptera</taxon>
        <taxon>Glossata</taxon>
        <taxon>Ditrysia</taxon>
        <taxon>Tineoidea</taxon>
        <taxon>Psychidae</taxon>
        <taxon>Oiketicinae</taxon>
        <taxon>Eumeta</taxon>
    </lineage>
</organism>
<dbReference type="InterPro" id="IPR003591">
    <property type="entry name" value="Leu-rich_rpt_typical-subtyp"/>
</dbReference>
<sequence length="343" mass="40201">MLRHAKLIVYHYVTLTYARTQLLVALRPKNSIGECVEWRGAAAERVALPSTFRTVWYKFRQRDAVPFVWISISVRRSRVRVYERMRADNTQLERSSRTTFITYGGIHARIHDTATDRFIFYLCGAYVELGLIHYQSRLKTGRGESGQNQNRNGIGSEIENGAGIKNKCRDRFKIKSATDRHQNQEYDQNCNCKRYGDRNGRWNFYLNPGQNWKDLRFNKITKLPSPKLRHLHRLRSLLLNDNLVTELQDGVFYGLRRLKYLYLYRNRIKFIESNVFQGLTHLEQLIPITGESTTELFAGASNQLRETPRVLEQGTWTLSFGRRPCVGDRARYHLSIRMTTVED</sequence>
<dbReference type="InterPro" id="IPR032675">
    <property type="entry name" value="LRR_dom_sf"/>
</dbReference>
<dbReference type="Proteomes" id="UP000299102">
    <property type="component" value="Unassembled WGS sequence"/>
</dbReference>
<dbReference type="PANTHER" id="PTHR24366:SF96">
    <property type="entry name" value="LEUCINE RICH REPEAT CONTAINING 53"/>
    <property type="match status" value="1"/>
</dbReference>
<dbReference type="AlphaFoldDB" id="A0A4C1ZQW2"/>
<dbReference type="SMART" id="SM00369">
    <property type="entry name" value="LRR_TYP"/>
    <property type="match status" value="2"/>
</dbReference>
<dbReference type="STRING" id="151549.A0A4C1ZQW2"/>
<comment type="caution">
    <text evidence="3">The sequence shown here is derived from an EMBL/GenBank/DDBJ whole genome shotgun (WGS) entry which is preliminary data.</text>
</comment>
<keyword evidence="2" id="KW-0677">Repeat</keyword>
<dbReference type="SUPFAM" id="SSF52058">
    <property type="entry name" value="L domain-like"/>
    <property type="match status" value="1"/>
</dbReference>
<keyword evidence="1" id="KW-0433">Leucine-rich repeat</keyword>
<dbReference type="PANTHER" id="PTHR24366">
    <property type="entry name" value="IG(IMMUNOGLOBULIN) AND LRR(LEUCINE RICH REPEAT) DOMAINS"/>
    <property type="match status" value="1"/>
</dbReference>
<dbReference type="Gene3D" id="3.80.10.10">
    <property type="entry name" value="Ribonuclease Inhibitor"/>
    <property type="match status" value="1"/>
</dbReference>
<evidence type="ECO:0000313" key="4">
    <source>
        <dbReference type="Proteomes" id="UP000299102"/>
    </source>
</evidence>
<evidence type="ECO:0000256" key="2">
    <source>
        <dbReference type="ARBA" id="ARBA00022737"/>
    </source>
</evidence>
<evidence type="ECO:0000256" key="1">
    <source>
        <dbReference type="ARBA" id="ARBA00022614"/>
    </source>
</evidence>
<proteinExistence type="predicted"/>
<keyword evidence="4" id="KW-1185">Reference proteome</keyword>
<name>A0A4C1ZQW2_EUMVA</name>
<protein>
    <submittedName>
        <fullName evidence="3">Peroxidasin</fullName>
    </submittedName>
</protein>
<evidence type="ECO:0000313" key="3">
    <source>
        <dbReference type="EMBL" id="GBP89742.1"/>
    </source>
</evidence>
<dbReference type="InterPro" id="IPR001611">
    <property type="entry name" value="Leu-rich_rpt"/>
</dbReference>
<dbReference type="EMBL" id="BGZK01002025">
    <property type="protein sequence ID" value="GBP89742.1"/>
    <property type="molecule type" value="Genomic_DNA"/>
</dbReference>
<reference evidence="3 4" key="1">
    <citation type="journal article" date="2019" name="Commun. Biol.">
        <title>The bagworm genome reveals a unique fibroin gene that provides high tensile strength.</title>
        <authorList>
            <person name="Kono N."/>
            <person name="Nakamura H."/>
            <person name="Ohtoshi R."/>
            <person name="Tomita M."/>
            <person name="Numata K."/>
            <person name="Arakawa K."/>
        </authorList>
    </citation>
    <scope>NUCLEOTIDE SEQUENCE [LARGE SCALE GENOMIC DNA]</scope>
</reference>
<dbReference type="Pfam" id="PF13855">
    <property type="entry name" value="LRR_8"/>
    <property type="match status" value="1"/>
</dbReference>
<gene>
    <name evidence="3" type="primary">Pxn</name>
    <name evidence="3" type="ORF">EVAR_42863_1</name>
</gene>
<accession>A0A4C1ZQW2</accession>